<dbReference type="OrthoDB" id="9789229at2"/>
<protein>
    <recommendedName>
        <fullName evidence="4">ABC transporter permease</fullName>
    </recommendedName>
</protein>
<feature type="transmembrane region" description="Helical" evidence="1">
    <location>
        <begin position="39"/>
        <end position="60"/>
    </location>
</feature>
<dbReference type="Pfam" id="PF06541">
    <property type="entry name" value="ABC_trans_CmpB"/>
    <property type="match status" value="2"/>
</dbReference>
<dbReference type="InterPro" id="IPR010540">
    <property type="entry name" value="CmpB_TMEM229"/>
</dbReference>
<keyword evidence="1" id="KW-0812">Transmembrane</keyword>
<comment type="caution">
    <text evidence="2">The sequence shown here is derived from an EMBL/GenBank/DDBJ whole genome shotgun (WGS) entry which is preliminary data.</text>
</comment>
<keyword evidence="1" id="KW-1133">Transmembrane helix</keyword>
<evidence type="ECO:0008006" key="4">
    <source>
        <dbReference type="Google" id="ProtNLM"/>
    </source>
</evidence>
<feature type="transmembrane region" description="Helical" evidence="1">
    <location>
        <begin position="228"/>
        <end position="254"/>
    </location>
</feature>
<evidence type="ECO:0000313" key="3">
    <source>
        <dbReference type="Proteomes" id="UP000251144"/>
    </source>
</evidence>
<feature type="transmembrane region" description="Helical" evidence="1">
    <location>
        <begin position="6"/>
        <end position="27"/>
    </location>
</feature>
<accession>A0A329U014</accession>
<feature type="transmembrane region" description="Helical" evidence="1">
    <location>
        <begin position="367"/>
        <end position="390"/>
    </location>
</feature>
<dbReference type="AlphaFoldDB" id="A0A329U014"/>
<keyword evidence="1" id="KW-0472">Membrane</keyword>
<feature type="transmembrane region" description="Helical" evidence="1">
    <location>
        <begin position="292"/>
        <end position="321"/>
    </location>
</feature>
<evidence type="ECO:0000313" key="2">
    <source>
        <dbReference type="EMBL" id="RAW54238.1"/>
    </source>
</evidence>
<organism evidence="2 3">
    <name type="scientific">Faecalibacterium prausnitzii</name>
    <dbReference type="NCBI Taxonomy" id="853"/>
    <lineage>
        <taxon>Bacteria</taxon>
        <taxon>Bacillati</taxon>
        <taxon>Bacillota</taxon>
        <taxon>Clostridia</taxon>
        <taxon>Eubacteriales</taxon>
        <taxon>Oscillospiraceae</taxon>
        <taxon>Faecalibacterium</taxon>
    </lineage>
</organism>
<feature type="transmembrane region" description="Helical" evidence="1">
    <location>
        <begin position="143"/>
        <end position="167"/>
    </location>
</feature>
<sequence length="429" mass="48106">MELNFYTLCVIYLVYSFLGWVAETVVATIKGRAFVNRGVASGPFCFVYGTAAVLMAVGFADLRSTPVALFLGCAANATVVEWVTAKLLERMHRRRWWDYSDKKFNLDGYVCLQYSVLWGLLGMASVLWGNVLLLRLCALLPGWLLHIGVWAAMTLAVLDQLGAALAVNRYAASHPRLEQLNLELEKHSDKLRQRLIAHVEKRIQRAYPTIVRPEPTVQKEKALSFGDLVWLFVIGAFLGDVVETLFCRVTAGVWMSRSSLVWGPFSVVWGLALVMAAVLLRGSEERSDRSIFLFGFVMGGAYEYICSAVGELLFGVIFWDYSGFKFNLGGRVNLLYCFFWGIAAVVWIRYGYPLIAKLMANLKKHILPWMTVALTVFMAVNMGLSALALARYDARTSGIAPANRLDVFLDEHFDNARMERVYPNAKKTG</sequence>
<reference evidence="2 3" key="1">
    <citation type="submission" date="2018-02" db="EMBL/GenBank/DDBJ databases">
        <title>Complete genome sequencing of Faecalibacterium prausnitzii strains isolated from the human gut.</title>
        <authorList>
            <person name="Fitzgerald B.C."/>
            <person name="Shkoporov A.N."/>
            <person name="Ross P.R."/>
            <person name="Hill C."/>
        </authorList>
    </citation>
    <scope>NUCLEOTIDE SEQUENCE [LARGE SCALE GENOMIC DNA]</scope>
    <source>
        <strain evidence="2 3">APC942/32-1</strain>
    </source>
</reference>
<dbReference type="EMBL" id="PRLB01000005">
    <property type="protein sequence ID" value="RAW54238.1"/>
    <property type="molecule type" value="Genomic_DNA"/>
</dbReference>
<dbReference type="RefSeq" id="WP_158400933.1">
    <property type="nucleotide sequence ID" value="NZ_PRLB01000005.1"/>
</dbReference>
<gene>
    <name evidence="2" type="ORF">C4N26_07235</name>
</gene>
<feature type="transmembrane region" description="Helical" evidence="1">
    <location>
        <begin position="333"/>
        <end position="355"/>
    </location>
</feature>
<proteinExistence type="predicted"/>
<dbReference type="Proteomes" id="UP000251144">
    <property type="component" value="Unassembled WGS sequence"/>
</dbReference>
<evidence type="ECO:0000256" key="1">
    <source>
        <dbReference type="SAM" id="Phobius"/>
    </source>
</evidence>
<feature type="transmembrane region" description="Helical" evidence="1">
    <location>
        <begin position="109"/>
        <end position="131"/>
    </location>
</feature>
<feature type="transmembrane region" description="Helical" evidence="1">
    <location>
        <begin position="260"/>
        <end position="280"/>
    </location>
</feature>
<name>A0A329U014_9FIRM</name>